<evidence type="ECO:0000259" key="2">
    <source>
        <dbReference type="Pfam" id="PF20153"/>
    </source>
</evidence>
<reference evidence="3" key="1">
    <citation type="submission" date="2023-06" db="EMBL/GenBank/DDBJ databases">
        <authorList>
            <consortium name="Lawrence Berkeley National Laboratory"/>
            <person name="Ahrendt S."/>
            <person name="Sahu N."/>
            <person name="Indic B."/>
            <person name="Wong-Bajracharya J."/>
            <person name="Merenyi Z."/>
            <person name="Ke H.-M."/>
            <person name="Monk M."/>
            <person name="Kocsube S."/>
            <person name="Drula E."/>
            <person name="Lipzen A."/>
            <person name="Balint B."/>
            <person name="Henrissat B."/>
            <person name="Andreopoulos B."/>
            <person name="Martin F.M."/>
            <person name="Harder C.B."/>
            <person name="Rigling D."/>
            <person name="Ford K.L."/>
            <person name="Foster G.D."/>
            <person name="Pangilinan J."/>
            <person name="Papanicolaou A."/>
            <person name="Barry K."/>
            <person name="LaButti K."/>
            <person name="Viragh M."/>
            <person name="Koriabine M."/>
            <person name="Yan M."/>
            <person name="Riley R."/>
            <person name="Champramary S."/>
            <person name="Plett K.L."/>
            <person name="Tsai I.J."/>
            <person name="Slot J."/>
            <person name="Sipos G."/>
            <person name="Plett J."/>
            <person name="Nagy L.G."/>
            <person name="Grigoriev I.V."/>
        </authorList>
    </citation>
    <scope>NUCLEOTIDE SEQUENCE</scope>
    <source>
        <strain evidence="3">ICMP 16352</strain>
    </source>
</reference>
<name>A0AA39TP29_9AGAR</name>
<feature type="transmembrane region" description="Helical" evidence="1">
    <location>
        <begin position="118"/>
        <end position="141"/>
    </location>
</feature>
<keyword evidence="4" id="KW-1185">Reference proteome</keyword>
<dbReference type="Proteomes" id="UP001175227">
    <property type="component" value="Unassembled WGS sequence"/>
</dbReference>
<feature type="transmembrane region" description="Helical" evidence="1">
    <location>
        <begin position="23"/>
        <end position="45"/>
    </location>
</feature>
<evidence type="ECO:0000313" key="4">
    <source>
        <dbReference type="Proteomes" id="UP001175227"/>
    </source>
</evidence>
<keyword evidence="1" id="KW-0812">Transmembrane</keyword>
<feature type="transmembrane region" description="Helical" evidence="1">
    <location>
        <begin position="153"/>
        <end position="179"/>
    </location>
</feature>
<evidence type="ECO:0000313" key="3">
    <source>
        <dbReference type="EMBL" id="KAK0465672.1"/>
    </source>
</evidence>
<protein>
    <recommendedName>
        <fullName evidence="2">DUF6535 domain-containing protein</fullName>
    </recommendedName>
</protein>
<feature type="non-terminal residue" evidence="3">
    <location>
        <position position="254"/>
    </location>
</feature>
<gene>
    <name evidence="3" type="ORF">IW261DRAFT_1290045</name>
</gene>
<organism evidence="3 4">
    <name type="scientific">Armillaria novae-zelandiae</name>
    <dbReference type="NCBI Taxonomy" id="153914"/>
    <lineage>
        <taxon>Eukaryota</taxon>
        <taxon>Fungi</taxon>
        <taxon>Dikarya</taxon>
        <taxon>Basidiomycota</taxon>
        <taxon>Agaricomycotina</taxon>
        <taxon>Agaricomycetes</taxon>
        <taxon>Agaricomycetidae</taxon>
        <taxon>Agaricales</taxon>
        <taxon>Marasmiineae</taxon>
        <taxon>Physalacriaceae</taxon>
        <taxon>Armillaria</taxon>
    </lineage>
</organism>
<dbReference type="EMBL" id="JAUEPR010000094">
    <property type="protein sequence ID" value="KAK0465672.1"/>
    <property type="molecule type" value="Genomic_DNA"/>
</dbReference>
<dbReference type="InterPro" id="IPR045338">
    <property type="entry name" value="DUF6535"/>
</dbReference>
<sequence>CSLIAQKYDKDTCKDWKEEIDTLLVFAGLFSAVATAFIIDSYKWLLNTDSNATSLPTEVQKRINVYWFSSLLLALSSASTGMLCKQWLREYIRHAGRSTEDALCVRQMRLFGLSEWKVGGIISTIPLLLQVALILFFIGLLELLWRLDKTVAIPFTIIATFVVLFLLFTTLAPAMQYFYVVWRRSLAPLPPQCPYRSPQAWIIVSLFNQMFIWLTSIRPNIFERHSSFPRLDLQGPELAKPCSSWEKYDLYWVQ</sequence>
<accession>A0AA39TP29</accession>
<keyword evidence="1" id="KW-1133">Transmembrane helix</keyword>
<dbReference type="AlphaFoldDB" id="A0AA39TP29"/>
<feature type="domain" description="DUF6535" evidence="2">
    <location>
        <begin position="48"/>
        <end position="145"/>
    </location>
</feature>
<keyword evidence="1" id="KW-0472">Membrane</keyword>
<feature type="non-terminal residue" evidence="3">
    <location>
        <position position="1"/>
    </location>
</feature>
<dbReference type="Pfam" id="PF20153">
    <property type="entry name" value="DUF6535"/>
    <property type="match status" value="1"/>
</dbReference>
<feature type="transmembrane region" description="Helical" evidence="1">
    <location>
        <begin position="65"/>
        <end position="84"/>
    </location>
</feature>
<comment type="caution">
    <text evidence="3">The sequence shown here is derived from an EMBL/GenBank/DDBJ whole genome shotgun (WGS) entry which is preliminary data.</text>
</comment>
<evidence type="ECO:0000256" key="1">
    <source>
        <dbReference type="SAM" id="Phobius"/>
    </source>
</evidence>
<proteinExistence type="predicted"/>